<feature type="transmembrane region" description="Helical" evidence="6">
    <location>
        <begin position="140"/>
        <end position="161"/>
    </location>
</feature>
<comment type="subcellular location">
    <subcellularLocation>
        <location evidence="1">Membrane</location>
        <topology evidence="1">Multi-pass membrane protein</topology>
    </subcellularLocation>
</comment>
<dbReference type="InterPro" id="IPR050638">
    <property type="entry name" value="AA-Vitamin_Transporters"/>
</dbReference>
<dbReference type="Pfam" id="PF00892">
    <property type="entry name" value="EamA"/>
    <property type="match status" value="2"/>
</dbReference>
<feature type="transmembrane region" description="Helical" evidence="6">
    <location>
        <begin position="26"/>
        <end position="44"/>
    </location>
</feature>
<comment type="caution">
    <text evidence="8">The sequence shown here is derived from an EMBL/GenBank/DDBJ whole genome shotgun (WGS) entry which is preliminary data.</text>
</comment>
<accession>A0A084IHM5</accession>
<keyword evidence="9" id="KW-1185">Reference proteome</keyword>
<feature type="domain" description="EamA" evidence="7">
    <location>
        <begin position="169"/>
        <end position="305"/>
    </location>
</feature>
<dbReference type="GO" id="GO:0016020">
    <property type="term" value="C:membrane"/>
    <property type="evidence" value="ECO:0007669"/>
    <property type="project" value="UniProtKB-SubCell"/>
</dbReference>
<keyword evidence="3 6" id="KW-0812">Transmembrane</keyword>
<dbReference type="EMBL" id="APNK01000036">
    <property type="protein sequence ID" value="KEZ76209.1"/>
    <property type="molecule type" value="Genomic_DNA"/>
</dbReference>
<feature type="transmembrane region" description="Helical" evidence="6">
    <location>
        <begin position="110"/>
        <end position="133"/>
    </location>
</feature>
<feature type="transmembrane region" description="Helical" evidence="6">
    <location>
        <begin position="84"/>
        <end position="104"/>
    </location>
</feature>
<evidence type="ECO:0000313" key="9">
    <source>
        <dbReference type="Proteomes" id="UP000028302"/>
    </source>
</evidence>
<evidence type="ECO:0000256" key="1">
    <source>
        <dbReference type="ARBA" id="ARBA00004141"/>
    </source>
</evidence>
<reference evidence="8 9" key="1">
    <citation type="submission" date="2013-03" db="EMBL/GenBank/DDBJ databases">
        <title>Salinisphaera hydrothermalis C41B8 Genome Sequencing.</title>
        <authorList>
            <person name="Li C."/>
            <person name="Lai Q."/>
            <person name="Shao Z."/>
        </authorList>
    </citation>
    <scope>NUCLEOTIDE SEQUENCE [LARGE SCALE GENOMIC DNA]</scope>
    <source>
        <strain evidence="8 9">C41B8</strain>
    </source>
</reference>
<feature type="domain" description="EamA" evidence="7">
    <location>
        <begin position="28"/>
        <end position="156"/>
    </location>
</feature>
<evidence type="ECO:0000256" key="6">
    <source>
        <dbReference type="SAM" id="Phobius"/>
    </source>
</evidence>
<comment type="similarity">
    <text evidence="2">Belongs to the EamA transporter family.</text>
</comment>
<proteinExistence type="inferred from homology"/>
<evidence type="ECO:0000256" key="2">
    <source>
        <dbReference type="ARBA" id="ARBA00007362"/>
    </source>
</evidence>
<dbReference type="OrthoDB" id="9776210at2"/>
<dbReference type="AlphaFoldDB" id="A0A084IHM5"/>
<keyword evidence="8" id="KW-0449">Lipoprotein</keyword>
<dbReference type="eggNOG" id="COG0697">
    <property type="taxonomic scope" value="Bacteria"/>
</dbReference>
<feature type="transmembrane region" description="Helical" evidence="6">
    <location>
        <begin position="286"/>
        <end position="304"/>
    </location>
</feature>
<name>A0A084IHM5_SALHC</name>
<evidence type="ECO:0000256" key="3">
    <source>
        <dbReference type="ARBA" id="ARBA00022692"/>
    </source>
</evidence>
<dbReference type="Proteomes" id="UP000028302">
    <property type="component" value="Unassembled WGS sequence"/>
</dbReference>
<keyword evidence="4 6" id="KW-1133">Transmembrane helix</keyword>
<dbReference type="PANTHER" id="PTHR32322:SF2">
    <property type="entry name" value="EAMA DOMAIN-CONTAINING PROTEIN"/>
    <property type="match status" value="1"/>
</dbReference>
<dbReference type="InterPro" id="IPR037185">
    <property type="entry name" value="EmrE-like"/>
</dbReference>
<dbReference type="RefSeq" id="WP_051883679.1">
    <property type="nucleotide sequence ID" value="NZ_APNK01000036.1"/>
</dbReference>
<feature type="transmembrane region" description="Helical" evidence="6">
    <location>
        <begin position="232"/>
        <end position="254"/>
    </location>
</feature>
<dbReference type="STRING" id="1304275.C41B8_16109"/>
<dbReference type="SUPFAM" id="SSF103481">
    <property type="entry name" value="Multidrug resistance efflux transporter EmrE"/>
    <property type="match status" value="2"/>
</dbReference>
<protein>
    <submittedName>
        <fullName evidence="8">Membrane lipoprotein</fullName>
    </submittedName>
</protein>
<feature type="transmembrane region" description="Helical" evidence="6">
    <location>
        <begin position="167"/>
        <end position="189"/>
    </location>
</feature>
<dbReference type="PANTHER" id="PTHR32322">
    <property type="entry name" value="INNER MEMBRANE TRANSPORTER"/>
    <property type="match status" value="1"/>
</dbReference>
<feature type="transmembrane region" description="Helical" evidence="6">
    <location>
        <begin position="50"/>
        <end position="72"/>
    </location>
</feature>
<sequence length="318" mass="33144">MSPRPERPATAAKTPQAIRQPLDARAAGLMLGFCLVIGLQQVAIKSVADAVSPLAQIGIRSLVAVLLIAAIARWRGIALWVPEQFGPGLIVGIGYTLEFAFVALGLNYTYAAHMSVFLYTAPVFAAVGLHLFVPGEQLALRHWAGVALAFAGLVIALAPSAHVSSQVLLGDALGVAAGASWAGTTLALRTSSLSEAPPLRTIAYQLVVASVLLLPTAAVLGDLGSIHMTALAWASLSFQSVVVSVAALLVWFWLLRRYLASRLGVFAFLSPIFGVGFGVVLMGDPISINFALGGLAILAGLLLVNSRGRRRAPNAGPK</sequence>
<dbReference type="InterPro" id="IPR000620">
    <property type="entry name" value="EamA_dom"/>
</dbReference>
<organism evidence="8 9">
    <name type="scientific">Salinisphaera hydrothermalis (strain C41B8)</name>
    <dbReference type="NCBI Taxonomy" id="1304275"/>
    <lineage>
        <taxon>Bacteria</taxon>
        <taxon>Pseudomonadati</taxon>
        <taxon>Pseudomonadota</taxon>
        <taxon>Gammaproteobacteria</taxon>
        <taxon>Salinisphaerales</taxon>
        <taxon>Salinisphaeraceae</taxon>
        <taxon>Salinisphaera</taxon>
    </lineage>
</organism>
<feature type="transmembrane region" description="Helical" evidence="6">
    <location>
        <begin position="263"/>
        <end position="280"/>
    </location>
</feature>
<evidence type="ECO:0000259" key="7">
    <source>
        <dbReference type="Pfam" id="PF00892"/>
    </source>
</evidence>
<evidence type="ECO:0000313" key="8">
    <source>
        <dbReference type="EMBL" id="KEZ76209.1"/>
    </source>
</evidence>
<feature type="transmembrane region" description="Helical" evidence="6">
    <location>
        <begin position="201"/>
        <end position="220"/>
    </location>
</feature>
<gene>
    <name evidence="8" type="ORF">C41B8_16109</name>
</gene>
<evidence type="ECO:0000256" key="4">
    <source>
        <dbReference type="ARBA" id="ARBA00022989"/>
    </source>
</evidence>
<evidence type="ECO:0000256" key="5">
    <source>
        <dbReference type="ARBA" id="ARBA00023136"/>
    </source>
</evidence>
<keyword evidence="5 6" id="KW-0472">Membrane</keyword>